<accession>A0A518BG66</accession>
<evidence type="ECO:0000259" key="1">
    <source>
        <dbReference type="PROSITE" id="PS51352"/>
    </source>
</evidence>
<dbReference type="EC" id="1.8.1.8" evidence="2"/>
<name>A0A518BG66_9BACT</name>
<keyword evidence="3" id="KW-1185">Reference proteome</keyword>
<dbReference type="Proteomes" id="UP000316921">
    <property type="component" value="Chromosome"/>
</dbReference>
<dbReference type="InterPro" id="IPR036249">
    <property type="entry name" value="Thioredoxin-like_sf"/>
</dbReference>
<reference evidence="2 3" key="1">
    <citation type="submission" date="2019-02" db="EMBL/GenBank/DDBJ databases">
        <title>Deep-cultivation of Planctomycetes and their phenomic and genomic characterization uncovers novel biology.</title>
        <authorList>
            <person name="Wiegand S."/>
            <person name="Jogler M."/>
            <person name="Boedeker C."/>
            <person name="Pinto D."/>
            <person name="Vollmers J."/>
            <person name="Rivas-Marin E."/>
            <person name="Kohn T."/>
            <person name="Peeters S.H."/>
            <person name="Heuer A."/>
            <person name="Rast P."/>
            <person name="Oberbeckmann S."/>
            <person name="Bunk B."/>
            <person name="Jeske O."/>
            <person name="Meyerdierks A."/>
            <person name="Storesund J.E."/>
            <person name="Kallscheuer N."/>
            <person name="Luecker S."/>
            <person name="Lage O.M."/>
            <person name="Pohl T."/>
            <person name="Merkel B.J."/>
            <person name="Hornburger P."/>
            <person name="Mueller R.-W."/>
            <person name="Bruemmer F."/>
            <person name="Labrenz M."/>
            <person name="Spormann A.M."/>
            <person name="Op den Camp H."/>
            <person name="Overmann J."/>
            <person name="Amann R."/>
            <person name="Jetten M.S.M."/>
            <person name="Mascher T."/>
            <person name="Medema M.H."/>
            <person name="Devos D.P."/>
            <person name="Kaster A.-K."/>
            <person name="Ovreas L."/>
            <person name="Rohde M."/>
            <person name="Galperin M.Y."/>
            <person name="Jogler C."/>
        </authorList>
    </citation>
    <scope>NUCLEOTIDE SEQUENCE [LARGE SCALE GENOMIC DNA]</scope>
    <source>
        <strain evidence="2 3">Pla133</strain>
    </source>
</reference>
<dbReference type="AlphaFoldDB" id="A0A518BG66"/>
<proteinExistence type="predicted"/>
<dbReference type="InterPro" id="IPR013766">
    <property type="entry name" value="Thioredoxin_domain"/>
</dbReference>
<dbReference type="KEGG" id="pbap:Pla133_10360"/>
<dbReference type="InterPro" id="IPR011990">
    <property type="entry name" value="TPR-like_helical_dom_sf"/>
</dbReference>
<dbReference type="RefSeq" id="WP_145063091.1">
    <property type="nucleotide sequence ID" value="NZ_CP036287.1"/>
</dbReference>
<dbReference type="GO" id="GO:0006950">
    <property type="term" value="P:response to stress"/>
    <property type="evidence" value="ECO:0007669"/>
    <property type="project" value="UniProtKB-ARBA"/>
</dbReference>
<dbReference type="SUPFAM" id="SSF48452">
    <property type="entry name" value="TPR-like"/>
    <property type="match status" value="1"/>
</dbReference>
<organism evidence="2 3">
    <name type="scientific">Engelhardtia mirabilis</name>
    <dbReference type="NCBI Taxonomy" id="2528011"/>
    <lineage>
        <taxon>Bacteria</taxon>
        <taxon>Pseudomonadati</taxon>
        <taxon>Planctomycetota</taxon>
        <taxon>Planctomycetia</taxon>
        <taxon>Planctomycetia incertae sedis</taxon>
        <taxon>Engelhardtia</taxon>
    </lineage>
</organism>
<dbReference type="EMBL" id="CP036287">
    <property type="protein sequence ID" value="QDU65970.1"/>
    <property type="molecule type" value="Genomic_DNA"/>
</dbReference>
<sequence>MLTTSILLALAASPAPELEWHHGNLDAAIGQARDAETQVLIYFWADGSQHCASMYGQTLQSELGEAALADLVLVSANVGDGPGSALMRRFGVQTMPTCLVLGPDGQPDDVILGYAPPDAFAWEIERILKGEGTVTALRTALAQTEDMSEGQFAARLTLAAKLTDVGVLEESEALRQSIRKDDPKGKTLSGAEVLLDEVVASITVNEDGEELEPEQWDLDPVYKLAKKSKQDTVRYQAWNRAANLEANRGDMPASRKALVASREFVPDSDLCNWSQQVTWYFLRSEDELTSKDYAFAVDIAAQAVKFIEGFHMGESDEVPPERCWTGSEGAYKAYLARYVDGLAWAHYYSGDSRTAIELAARCRELDPEYEEYATRAETFAQPIEG</sequence>
<dbReference type="Gene3D" id="3.40.30.10">
    <property type="entry name" value="Glutaredoxin"/>
    <property type="match status" value="1"/>
</dbReference>
<protein>
    <submittedName>
        <fullName evidence="2">Thiol:disulfide interchange protein DsbD</fullName>
        <ecNumber evidence="2">1.8.1.8</ecNumber>
    </submittedName>
</protein>
<dbReference type="GO" id="GO:0047134">
    <property type="term" value="F:protein-disulfide reductase [NAD(P)H] activity"/>
    <property type="evidence" value="ECO:0007669"/>
    <property type="project" value="UniProtKB-EC"/>
</dbReference>
<feature type="domain" description="Thioredoxin" evidence="1">
    <location>
        <begin position="7"/>
        <end position="129"/>
    </location>
</feature>
<dbReference type="Gene3D" id="1.25.40.10">
    <property type="entry name" value="Tetratricopeptide repeat domain"/>
    <property type="match status" value="1"/>
</dbReference>
<keyword evidence="2" id="KW-0560">Oxidoreductase</keyword>
<dbReference type="Pfam" id="PF13899">
    <property type="entry name" value="Thioredoxin_7"/>
    <property type="match status" value="1"/>
</dbReference>
<evidence type="ECO:0000313" key="3">
    <source>
        <dbReference type="Proteomes" id="UP000316921"/>
    </source>
</evidence>
<evidence type="ECO:0000313" key="2">
    <source>
        <dbReference type="EMBL" id="QDU65970.1"/>
    </source>
</evidence>
<gene>
    <name evidence="2" type="primary">dsbD_1</name>
    <name evidence="2" type="ORF">Pla133_10360</name>
</gene>
<dbReference type="PROSITE" id="PS51352">
    <property type="entry name" value="THIOREDOXIN_2"/>
    <property type="match status" value="1"/>
</dbReference>
<dbReference type="SUPFAM" id="SSF52833">
    <property type="entry name" value="Thioredoxin-like"/>
    <property type="match status" value="1"/>
</dbReference>